<proteinExistence type="predicted"/>
<dbReference type="Proteomes" id="UP000494272">
    <property type="component" value="Unassembled WGS sequence"/>
</dbReference>
<gene>
    <name evidence="1" type="ORF">LMG26841_05187</name>
</gene>
<protein>
    <submittedName>
        <fullName evidence="1">Uncharacterized protein</fullName>
    </submittedName>
</protein>
<name>A0A6S7ELA9_9BURK</name>
<accession>A0A6S7ELA9</accession>
<organism evidence="1 2">
    <name type="scientific">Achromobacter dolens</name>
    <dbReference type="NCBI Taxonomy" id="1287738"/>
    <lineage>
        <taxon>Bacteria</taxon>
        <taxon>Pseudomonadati</taxon>
        <taxon>Pseudomonadota</taxon>
        <taxon>Betaproteobacteria</taxon>
        <taxon>Burkholderiales</taxon>
        <taxon>Alcaligenaceae</taxon>
        <taxon>Achromobacter</taxon>
    </lineage>
</organism>
<evidence type="ECO:0000313" key="2">
    <source>
        <dbReference type="Proteomes" id="UP000494272"/>
    </source>
</evidence>
<evidence type="ECO:0000313" key="1">
    <source>
        <dbReference type="EMBL" id="CAB3914709.1"/>
    </source>
</evidence>
<sequence length="232" mass="26454">MPAGGRRASGRNKPRANGRGFFMRFFLWHREDRRGRRAARWMVWWRPRPFFHVAADFGHTIASYTTEAVMSEVKKDPFDERSWGALRYKDGSHRIVERALATMNSLGIMFGQDEGASPKLVFVPGGELPVLGRFNTPLGSAEVRLQWRFEASAHQVYDSLLGTIVVFVEDPMDPERRLRQVDWRVEVSQYEGITATSGGHERTLAGPQAGHYTDMNFYQSGMALYRAIVEAK</sequence>
<dbReference type="AlphaFoldDB" id="A0A6S7ELA9"/>
<keyword evidence="2" id="KW-1185">Reference proteome</keyword>
<reference evidence="1 2" key="1">
    <citation type="submission" date="2020-04" db="EMBL/GenBank/DDBJ databases">
        <authorList>
            <person name="De Canck E."/>
        </authorList>
    </citation>
    <scope>NUCLEOTIDE SEQUENCE [LARGE SCALE GENOMIC DNA]</scope>
    <source>
        <strain evidence="1 2">LMG 26841</strain>
    </source>
</reference>
<dbReference type="EMBL" id="CADIKW010000015">
    <property type="protein sequence ID" value="CAB3914709.1"/>
    <property type="molecule type" value="Genomic_DNA"/>
</dbReference>